<dbReference type="Gene3D" id="3.40.50.1110">
    <property type="entry name" value="SGNH hydrolase"/>
    <property type="match status" value="1"/>
</dbReference>
<dbReference type="Proteomes" id="UP001165541">
    <property type="component" value="Unassembled WGS sequence"/>
</dbReference>
<feature type="chain" id="PRO_5047529226" description="GDSL-like Lipase/Acylhydrolase" evidence="1">
    <location>
        <begin position="26"/>
        <end position="314"/>
    </location>
</feature>
<dbReference type="InterPro" id="IPR036514">
    <property type="entry name" value="SGNH_hydro_sf"/>
</dbReference>
<evidence type="ECO:0000313" key="3">
    <source>
        <dbReference type="Proteomes" id="UP001165541"/>
    </source>
</evidence>
<organism evidence="2 3">
    <name type="scientific">Caldimonas mangrovi</name>
    <dbReference type="NCBI Taxonomy" id="2944811"/>
    <lineage>
        <taxon>Bacteria</taxon>
        <taxon>Pseudomonadati</taxon>
        <taxon>Pseudomonadota</taxon>
        <taxon>Betaproteobacteria</taxon>
        <taxon>Burkholderiales</taxon>
        <taxon>Sphaerotilaceae</taxon>
        <taxon>Caldimonas</taxon>
    </lineage>
</organism>
<dbReference type="PROSITE" id="PS51257">
    <property type="entry name" value="PROKAR_LIPOPROTEIN"/>
    <property type="match status" value="1"/>
</dbReference>
<name>A0ABT0YIJ8_9BURK</name>
<proteinExistence type="predicted"/>
<accession>A0ABT0YIJ8</accession>
<evidence type="ECO:0000313" key="2">
    <source>
        <dbReference type="EMBL" id="MCM5678547.1"/>
    </source>
</evidence>
<reference evidence="2" key="1">
    <citation type="submission" date="2022-05" db="EMBL/GenBank/DDBJ databases">
        <title>Schlegelella sp. nov., isolated from mangrove soil.</title>
        <authorList>
            <person name="Liu Y."/>
            <person name="Ge X."/>
            <person name="Liu W."/>
        </authorList>
    </citation>
    <scope>NUCLEOTIDE SEQUENCE</scope>
    <source>
        <strain evidence="2">S2-27</strain>
    </source>
</reference>
<protein>
    <recommendedName>
        <fullName evidence="4">GDSL-like Lipase/Acylhydrolase</fullName>
    </recommendedName>
</protein>
<sequence length="314" mass="34247">MFLRSPSWLSRARLALLVGTTAALTACGGEIHDQFNPNRILSVGDEYSYIDPGTGAKYSINRVRSDGSFNCIDYPLWNQIVASEYGIRFEQCTPLDDDPDTSGQALARVGALAADIQAQLDDFGGFRSEDLILVQVGANDVWELFNRYANGEALADLEEEARTRGSDLATRIDDWTEQGARVLVLDVINQGSTPEAGASAVANARSRLRSLTDAFNDGLRTGIADAANRRIAFMRANDRVQSAVDDDLYNYDNRSGAGCTVSPATSCTQNTLVSDLDPDPDRRDYIFAADRYLTSSMNQIVGEVAANLVDDFPF</sequence>
<gene>
    <name evidence="2" type="ORF">M8A51_03260</name>
</gene>
<dbReference type="EMBL" id="JAMKFE010000002">
    <property type="protein sequence ID" value="MCM5678547.1"/>
    <property type="molecule type" value="Genomic_DNA"/>
</dbReference>
<dbReference type="RefSeq" id="WP_251776695.1">
    <property type="nucleotide sequence ID" value="NZ_JAMKFE010000002.1"/>
</dbReference>
<evidence type="ECO:0008006" key="4">
    <source>
        <dbReference type="Google" id="ProtNLM"/>
    </source>
</evidence>
<evidence type="ECO:0000256" key="1">
    <source>
        <dbReference type="SAM" id="SignalP"/>
    </source>
</evidence>
<keyword evidence="3" id="KW-1185">Reference proteome</keyword>
<comment type="caution">
    <text evidence="2">The sequence shown here is derived from an EMBL/GenBank/DDBJ whole genome shotgun (WGS) entry which is preliminary data.</text>
</comment>
<keyword evidence="1" id="KW-0732">Signal</keyword>
<feature type="signal peptide" evidence="1">
    <location>
        <begin position="1"/>
        <end position="25"/>
    </location>
</feature>